<dbReference type="OrthoDB" id="2287348at2759"/>
<evidence type="ECO:0000313" key="1">
    <source>
        <dbReference type="EMBL" id="EPB88704.1"/>
    </source>
</evidence>
<dbReference type="InParanoid" id="S2JFN8"/>
<gene>
    <name evidence="1" type="ORF">HMPREF1544_04463</name>
</gene>
<name>S2JFN8_MUCC1</name>
<evidence type="ECO:0008006" key="3">
    <source>
        <dbReference type="Google" id="ProtNLM"/>
    </source>
</evidence>
<keyword evidence="2" id="KW-1185">Reference proteome</keyword>
<accession>S2JFN8</accession>
<protein>
    <recommendedName>
        <fullName evidence="3">Retrotransposon gag domain-containing protein</fullName>
    </recommendedName>
</protein>
<dbReference type="eggNOG" id="ENOG502TAP1">
    <property type="taxonomic scope" value="Eukaryota"/>
</dbReference>
<evidence type="ECO:0000313" key="2">
    <source>
        <dbReference type="Proteomes" id="UP000014254"/>
    </source>
</evidence>
<proteinExistence type="predicted"/>
<dbReference type="AlphaFoldDB" id="S2JFN8"/>
<dbReference type="STRING" id="1220926.S2JFN8"/>
<dbReference type="VEuPathDB" id="FungiDB:HMPREF1544_04463"/>
<dbReference type="EMBL" id="KE123946">
    <property type="protein sequence ID" value="EPB88704.1"/>
    <property type="molecule type" value="Genomic_DNA"/>
</dbReference>
<reference evidence="2" key="1">
    <citation type="submission" date="2013-05" db="EMBL/GenBank/DDBJ databases">
        <title>The Genome sequence of Mucor circinelloides f. circinelloides 1006PhL.</title>
        <authorList>
            <consortium name="The Broad Institute Genomics Platform"/>
            <person name="Cuomo C."/>
            <person name="Earl A."/>
            <person name="Findley K."/>
            <person name="Lee S.C."/>
            <person name="Walker B."/>
            <person name="Young S."/>
            <person name="Zeng Q."/>
            <person name="Gargeya S."/>
            <person name="Fitzgerald M."/>
            <person name="Haas B."/>
            <person name="Abouelleil A."/>
            <person name="Allen A.W."/>
            <person name="Alvarado L."/>
            <person name="Arachchi H.M."/>
            <person name="Berlin A.M."/>
            <person name="Chapman S.B."/>
            <person name="Gainer-Dewar J."/>
            <person name="Goldberg J."/>
            <person name="Griggs A."/>
            <person name="Gujja S."/>
            <person name="Hansen M."/>
            <person name="Howarth C."/>
            <person name="Imamovic A."/>
            <person name="Ireland A."/>
            <person name="Larimer J."/>
            <person name="McCowan C."/>
            <person name="Murphy C."/>
            <person name="Pearson M."/>
            <person name="Poon T.W."/>
            <person name="Priest M."/>
            <person name="Roberts A."/>
            <person name="Saif S."/>
            <person name="Shea T."/>
            <person name="Sisk P."/>
            <person name="Sykes S."/>
            <person name="Wortman J."/>
            <person name="Nusbaum C."/>
            <person name="Birren B."/>
        </authorList>
    </citation>
    <scope>NUCLEOTIDE SEQUENCE [LARGE SCALE GENOMIC DNA]</scope>
    <source>
        <strain evidence="2">1006PhL</strain>
    </source>
</reference>
<organism evidence="1 2">
    <name type="scientific">Mucor circinelloides f. circinelloides (strain 1006PhL)</name>
    <name type="common">Mucormycosis agent</name>
    <name type="synonym">Calyptromyces circinelloides</name>
    <dbReference type="NCBI Taxonomy" id="1220926"/>
    <lineage>
        <taxon>Eukaryota</taxon>
        <taxon>Fungi</taxon>
        <taxon>Fungi incertae sedis</taxon>
        <taxon>Mucoromycota</taxon>
        <taxon>Mucoromycotina</taxon>
        <taxon>Mucoromycetes</taxon>
        <taxon>Mucorales</taxon>
        <taxon>Mucorineae</taxon>
        <taxon>Mucoraceae</taxon>
        <taxon>Mucor</taxon>
    </lineage>
</organism>
<sequence>MIVYPFSNLSYTQESAETLYLRNRIAVLEAQVLRRRSNQAKITTKPVEAKSQLSKKLDPVFLERRRRYKFSSFERGAPHEAQQWLNRYEVLANYLGFTDSEKTEELVAVFGGDALDWYIGLEPNNKDNWKEDELKTYKQGDKPMKTFGPEITSLLQRAGIYQLSIQLDNLKDRGKLDLEQAIILRGAKNLVEGINIATEIERSLMRAKKTIPMGL</sequence>
<dbReference type="Proteomes" id="UP000014254">
    <property type="component" value="Unassembled WGS sequence"/>
</dbReference>